<evidence type="ECO:0000313" key="6">
    <source>
        <dbReference type="Proteomes" id="UP000829354"/>
    </source>
</evidence>
<evidence type="ECO:0000313" key="3">
    <source>
        <dbReference type="EMBL" id="ULT94801.1"/>
    </source>
</evidence>
<gene>
    <name evidence="3" type="ORF">L3Y34_003918</name>
    <name evidence="4" type="ORF">L5515_011049</name>
</gene>
<sequence length="499" mass="57208">MSFSSWLSRRLFSILDSDRVFEEMDRMKLEEKMLESQESEDRITLSSKRILSSFVVAVGGITVAKSYQVETWKLASAGAGIGLLTGITMTIYLWCQKRARCIRKVIVQLERTKTALRKRRQVFFSVSMRIPRSRHPLILRSCRIAVSLIECLVEKTIPLNSGSTWQDLYTDEINEIVKRSSEHPEILRIEETEGEEDVDFEAIFETLIAVFKLHASEYSRVVIIDFLEFVCFRNFRRFLETCGALQSFLHSLETIERLALKSEREKSSKNTEKQKGERKIQMDMTIEWRQQTVMALEAILESLESENVQRSQVELALHKTLVIVGSEKINNPKTENSGILQTTPEDNLEVIMIEKGKGERTDVDMVFEGVPLSDADKLAASKSTVARDVLLDGSEGRRHQASLFGELQLVLEPRRTNFEKRERAALAKFYGVDENQLEKMEEKKEEETFEGVGAGGDEDPEPYDWRKDAETSAGIHQGADYDDFLKALKLRRVEDDIIE</sequence>
<evidence type="ECO:0000256" key="2">
    <source>
        <dbReference type="SAM" id="Phobius"/>
    </source>
</evidence>
<feature type="transmembrane region" description="Helical" evidence="2">
    <location>
        <begin position="74"/>
        <end position="95"/>
    </location>
</feature>
<reference evidence="3 5" key="2">
    <citation type="submission" date="2022-05" db="EMBL/GenBank/DDBJ databases">
        <title>Chromosome-level reference genomes for two strains of Caenorhabditis briggsae: an improved platform for comparative genomics.</title>
        <authorList>
            <person name="Stevens L."/>
            <person name="Andersen E.C."/>
        </authorList>
    </citation>
    <scope>NUCLEOTIDE SEQUENCE [LARGE SCALE GENOMIC DNA]</scope>
    <source>
        <strain evidence="3">QX1410_ONT</strain>
        <tissue evidence="3">Whole-organism</tissue>
    </source>
</reference>
<keyword evidence="2" id="KW-0812">Transmembrane</keyword>
<dbReference type="AlphaFoldDB" id="A0AAE9AAK5"/>
<dbReference type="Proteomes" id="UP000829354">
    <property type="component" value="Chromosome IV"/>
</dbReference>
<dbReference type="EMBL" id="CP090894">
    <property type="protein sequence ID" value="ULT94801.1"/>
    <property type="molecule type" value="Genomic_DNA"/>
</dbReference>
<dbReference type="Proteomes" id="UP000827892">
    <property type="component" value="Chromosome IV"/>
</dbReference>
<proteinExistence type="predicted"/>
<reference evidence="4 6" key="1">
    <citation type="submission" date="2022-04" db="EMBL/GenBank/DDBJ databases">
        <title>Chromosome-level reference genomes for two strains of Caenorhabditis briggsae: an improved platform for comparative genomics.</title>
        <authorList>
            <person name="Stevens L."/>
            <person name="Andersen E."/>
        </authorList>
    </citation>
    <scope>NUCLEOTIDE SEQUENCE [LARGE SCALE GENOMIC DNA]</scope>
    <source>
        <strain evidence="4">VX34</strain>
        <tissue evidence="4">Whole-organism</tissue>
    </source>
</reference>
<evidence type="ECO:0000313" key="4">
    <source>
        <dbReference type="EMBL" id="UMM28026.1"/>
    </source>
</evidence>
<name>A0AAE9AAK5_CAEBR</name>
<evidence type="ECO:0000256" key="1">
    <source>
        <dbReference type="SAM" id="MobiDB-lite"/>
    </source>
</evidence>
<keyword evidence="2" id="KW-1133">Transmembrane helix</keyword>
<dbReference type="EMBL" id="CP092623">
    <property type="protein sequence ID" value="UMM28026.1"/>
    <property type="molecule type" value="Genomic_DNA"/>
</dbReference>
<keyword evidence="6" id="KW-1185">Reference proteome</keyword>
<organism evidence="3 5">
    <name type="scientific">Caenorhabditis briggsae</name>
    <dbReference type="NCBI Taxonomy" id="6238"/>
    <lineage>
        <taxon>Eukaryota</taxon>
        <taxon>Metazoa</taxon>
        <taxon>Ecdysozoa</taxon>
        <taxon>Nematoda</taxon>
        <taxon>Chromadorea</taxon>
        <taxon>Rhabditida</taxon>
        <taxon>Rhabditina</taxon>
        <taxon>Rhabditomorpha</taxon>
        <taxon>Rhabditoidea</taxon>
        <taxon>Rhabditidae</taxon>
        <taxon>Peloderinae</taxon>
        <taxon>Caenorhabditis</taxon>
    </lineage>
</organism>
<accession>A0AAE9AAK5</accession>
<feature type="region of interest" description="Disordered" evidence="1">
    <location>
        <begin position="442"/>
        <end position="471"/>
    </location>
</feature>
<protein>
    <submittedName>
        <fullName evidence="3">Uncharacterized protein</fullName>
    </submittedName>
</protein>
<keyword evidence="2" id="KW-0472">Membrane</keyword>
<evidence type="ECO:0000313" key="5">
    <source>
        <dbReference type="Proteomes" id="UP000827892"/>
    </source>
</evidence>